<keyword evidence="3" id="KW-1185">Reference proteome</keyword>
<dbReference type="EMBL" id="JAYMYQ010000004">
    <property type="protein sequence ID" value="KAK7336698.1"/>
    <property type="molecule type" value="Genomic_DNA"/>
</dbReference>
<dbReference type="GO" id="GO:0003729">
    <property type="term" value="F:mRNA binding"/>
    <property type="evidence" value="ECO:0007669"/>
    <property type="project" value="InterPro"/>
</dbReference>
<comment type="similarity">
    <text evidence="1">Belongs to the PPR family. P subfamily.</text>
</comment>
<evidence type="ECO:0000313" key="3">
    <source>
        <dbReference type="Proteomes" id="UP001367508"/>
    </source>
</evidence>
<accession>A0AAN9LNG9</accession>
<proteinExistence type="inferred from homology"/>
<sequence length="177" mass="20845">MICAYCKSAEADRVKKVGVLMKYIPEEEYRPWLNVLLIKLYGQEDWLEEMENATNEAFEHGTPVITIGIVKCIITTYFRCNAVEKLENFVRHAEISGWKVSRSLYHCKLVMYASQKRFNRMQKVLKEVESLNLGCTKRTFWIMYKAYWKYSQGSMVLKTLGHMFKHGHEVPWDAFPS</sequence>
<dbReference type="PANTHER" id="PTHR47874:SF1">
    <property type="entry name" value="OS05G0407900 PROTEIN"/>
    <property type="match status" value="1"/>
</dbReference>
<dbReference type="InterPro" id="IPR011990">
    <property type="entry name" value="TPR-like_helical_dom_sf"/>
</dbReference>
<name>A0AAN9LNG9_CANGL</name>
<organism evidence="2 3">
    <name type="scientific">Canavalia gladiata</name>
    <name type="common">Sword bean</name>
    <name type="synonym">Dolichos gladiatus</name>
    <dbReference type="NCBI Taxonomy" id="3824"/>
    <lineage>
        <taxon>Eukaryota</taxon>
        <taxon>Viridiplantae</taxon>
        <taxon>Streptophyta</taxon>
        <taxon>Embryophyta</taxon>
        <taxon>Tracheophyta</taxon>
        <taxon>Spermatophyta</taxon>
        <taxon>Magnoliopsida</taxon>
        <taxon>eudicotyledons</taxon>
        <taxon>Gunneridae</taxon>
        <taxon>Pentapetalae</taxon>
        <taxon>rosids</taxon>
        <taxon>fabids</taxon>
        <taxon>Fabales</taxon>
        <taxon>Fabaceae</taxon>
        <taxon>Papilionoideae</taxon>
        <taxon>50 kb inversion clade</taxon>
        <taxon>NPAAA clade</taxon>
        <taxon>indigoferoid/millettioid clade</taxon>
        <taxon>Phaseoleae</taxon>
        <taxon>Canavalia</taxon>
    </lineage>
</organism>
<dbReference type="AlphaFoldDB" id="A0AAN9LNG9"/>
<reference evidence="2 3" key="1">
    <citation type="submission" date="2024-01" db="EMBL/GenBank/DDBJ databases">
        <title>The genomes of 5 underutilized Papilionoideae crops provide insights into root nodulation and disease resistanc.</title>
        <authorList>
            <person name="Jiang F."/>
        </authorList>
    </citation>
    <scope>NUCLEOTIDE SEQUENCE [LARGE SCALE GENOMIC DNA]</scope>
    <source>
        <strain evidence="2">LVBAO_FW01</strain>
        <tissue evidence="2">Leaves</tissue>
    </source>
</reference>
<evidence type="ECO:0000313" key="2">
    <source>
        <dbReference type="EMBL" id="KAK7336698.1"/>
    </source>
</evidence>
<evidence type="ECO:0000256" key="1">
    <source>
        <dbReference type="ARBA" id="ARBA00007626"/>
    </source>
</evidence>
<comment type="caution">
    <text evidence="2">The sequence shown here is derived from an EMBL/GenBank/DDBJ whole genome shotgun (WGS) entry which is preliminary data.</text>
</comment>
<gene>
    <name evidence="2" type="ORF">VNO77_17244</name>
</gene>
<dbReference type="Gene3D" id="1.25.40.10">
    <property type="entry name" value="Tetratricopeptide repeat domain"/>
    <property type="match status" value="1"/>
</dbReference>
<dbReference type="InterPro" id="IPR044179">
    <property type="entry name" value="PPR5-like"/>
</dbReference>
<dbReference type="PANTHER" id="PTHR47874">
    <property type="entry name" value="EXPRESSED PROTEIN"/>
    <property type="match status" value="1"/>
</dbReference>
<protein>
    <submittedName>
        <fullName evidence="2">Uncharacterized protein</fullName>
    </submittedName>
</protein>
<dbReference type="Proteomes" id="UP001367508">
    <property type="component" value="Unassembled WGS sequence"/>
</dbReference>